<dbReference type="EMBL" id="QXGF01002049">
    <property type="protein sequence ID" value="KAE8926401.1"/>
    <property type="molecule type" value="Genomic_DNA"/>
</dbReference>
<dbReference type="EMBL" id="QXFX01001945">
    <property type="protein sequence ID" value="KAE9082685.1"/>
    <property type="molecule type" value="Genomic_DNA"/>
</dbReference>
<dbReference type="OrthoDB" id="90777at2759"/>
<dbReference type="EMBL" id="QXGD01002088">
    <property type="protein sequence ID" value="KAE9193841.1"/>
    <property type="molecule type" value="Genomic_DNA"/>
</dbReference>
<dbReference type="EMBL" id="QXGC01002017">
    <property type="protein sequence ID" value="KAE9192117.1"/>
    <property type="molecule type" value="Genomic_DNA"/>
</dbReference>
<organism evidence="3 14">
    <name type="scientific">Phytophthora fragariae</name>
    <dbReference type="NCBI Taxonomy" id="53985"/>
    <lineage>
        <taxon>Eukaryota</taxon>
        <taxon>Sar</taxon>
        <taxon>Stramenopiles</taxon>
        <taxon>Oomycota</taxon>
        <taxon>Peronosporomycetes</taxon>
        <taxon>Peronosporales</taxon>
        <taxon>Peronosporaceae</taxon>
        <taxon>Phytophthora</taxon>
    </lineage>
</organism>
<evidence type="ECO:0000313" key="15">
    <source>
        <dbReference type="Proteomes" id="UP000460718"/>
    </source>
</evidence>
<dbReference type="Proteomes" id="UP000488956">
    <property type="component" value="Unassembled WGS sequence"/>
</dbReference>
<evidence type="ECO:0000313" key="16">
    <source>
        <dbReference type="Proteomes" id="UP000476176"/>
    </source>
</evidence>
<dbReference type="Proteomes" id="UP000486351">
    <property type="component" value="Unassembled WGS sequence"/>
</dbReference>
<dbReference type="EMBL" id="QXFZ01002022">
    <property type="protein sequence ID" value="KAE9081769.1"/>
    <property type="molecule type" value="Genomic_DNA"/>
</dbReference>
<dbReference type="Proteomes" id="UP000440732">
    <property type="component" value="Unassembled WGS sequence"/>
</dbReference>
<evidence type="ECO:0000313" key="8">
    <source>
        <dbReference type="EMBL" id="KAE9193841.1"/>
    </source>
</evidence>
<keyword evidence="11" id="KW-1185">Reference proteome</keyword>
<gene>
    <name evidence="8" type="ORF">PF002_g23785</name>
    <name evidence="7" type="ORF">PF004_g21406</name>
    <name evidence="6" type="ORF">PF005_g22619</name>
    <name evidence="5" type="ORF">PF006_g21639</name>
    <name evidence="3" type="ORF">PF007_g22532</name>
    <name evidence="9" type="ORF">PF008_g21237</name>
    <name evidence="1" type="ORF">PF009_g23406</name>
    <name evidence="4" type="ORF">PF010_g21492</name>
    <name evidence="2" type="ORF">PF011_g20931</name>
</gene>
<evidence type="ECO:0000313" key="10">
    <source>
        <dbReference type="Proteomes" id="UP000429523"/>
    </source>
</evidence>
<dbReference type="AlphaFoldDB" id="A0A6A3QRF3"/>
<reference evidence="10 11" key="1">
    <citation type="submission" date="2018-08" db="EMBL/GenBank/DDBJ databases">
        <title>Genomic investigation of the strawberry pathogen Phytophthora fragariae indicates pathogenicity is determined by transcriptional variation in three key races.</title>
        <authorList>
            <person name="Adams T.M."/>
            <person name="Armitage A.D."/>
            <person name="Sobczyk M.K."/>
            <person name="Bates H.J."/>
            <person name="Dunwell J.M."/>
            <person name="Nellist C.F."/>
            <person name="Harrison R.J."/>
        </authorList>
    </citation>
    <scope>NUCLEOTIDE SEQUENCE [LARGE SCALE GENOMIC DNA]</scope>
    <source>
        <strain evidence="8 12">BC-1</strain>
        <strain evidence="7 16">BC-23</strain>
        <strain evidence="6 11">NOV-27</strain>
        <strain evidence="5 13">NOV-5</strain>
        <strain evidence="3 14">NOV-71</strain>
        <strain evidence="9 17">NOV-77</strain>
        <strain evidence="1 10">NOV-9</strain>
        <strain evidence="4 18">ONT-3</strain>
        <strain evidence="2 15">SCRP245</strain>
    </source>
</reference>
<sequence length="71" mass="7964">MATSRQALVKVMLGWQHVYEFELWIMDHGAGVDVIVGTDFIIPAGVRLSMFYATARLPDEVSIPLIKTLNM</sequence>
<evidence type="ECO:0000313" key="13">
    <source>
        <dbReference type="Proteomes" id="UP000440732"/>
    </source>
</evidence>
<evidence type="ECO:0000313" key="9">
    <source>
        <dbReference type="EMBL" id="KAE9307422.1"/>
    </source>
</evidence>
<evidence type="ECO:0000313" key="5">
    <source>
        <dbReference type="EMBL" id="KAE9105470.1"/>
    </source>
</evidence>
<comment type="caution">
    <text evidence="3">The sequence shown here is derived from an EMBL/GenBank/DDBJ whole genome shotgun (WGS) entry which is preliminary data.</text>
</comment>
<dbReference type="Proteomes" id="UP000460718">
    <property type="component" value="Unassembled WGS sequence"/>
</dbReference>
<dbReference type="EMBL" id="QXGB01002054">
    <property type="protein sequence ID" value="KAE9182095.1"/>
    <property type="molecule type" value="Genomic_DNA"/>
</dbReference>
<dbReference type="EMBL" id="QXFW01001932">
    <property type="protein sequence ID" value="KAE8984052.1"/>
    <property type="molecule type" value="Genomic_DNA"/>
</dbReference>
<evidence type="ECO:0000313" key="4">
    <source>
        <dbReference type="EMBL" id="KAE9082685.1"/>
    </source>
</evidence>
<evidence type="ECO:0000313" key="3">
    <source>
        <dbReference type="EMBL" id="KAE9081769.1"/>
    </source>
</evidence>
<evidence type="ECO:0000313" key="18">
    <source>
        <dbReference type="Proteomes" id="UP000488956"/>
    </source>
</evidence>
<evidence type="ECO:0000313" key="6">
    <source>
        <dbReference type="EMBL" id="KAE9182095.1"/>
    </source>
</evidence>
<dbReference type="Proteomes" id="UP000441208">
    <property type="component" value="Unassembled WGS sequence"/>
</dbReference>
<evidence type="ECO:0000313" key="14">
    <source>
        <dbReference type="Proteomes" id="UP000441208"/>
    </source>
</evidence>
<evidence type="ECO:0000313" key="11">
    <source>
        <dbReference type="Proteomes" id="UP000433483"/>
    </source>
</evidence>
<name>A0A6A3QRF3_9STRA</name>
<accession>A0A6A3QRF3</accession>
<dbReference type="Proteomes" id="UP000429523">
    <property type="component" value="Unassembled WGS sequence"/>
</dbReference>
<evidence type="ECO:0000313" key="1">
    <source>
        <dbReference type="EMBL" id="KAE8926401.1"/>
    </source>
</evidence>
<proteinExistence type="predicted"/>
<dbReference type="EMBL" id="QXFY01001883">
    <property type="protein sequence ID" value="KAE9307422.1"/>
    <property type="molecule type" value="Genomic_DNA"/>
</dbReference>
<protein>
    <submittedName>
        <fullName evidence="3">Uncharacterized protein</fullName>
    </submittedName>
</protein>
<evidence type="ECO:0000313" key="7">
    <source>
        <dbReference type="EMBL" id="KAE9192117.1"/>
    </source>
</evidence>
<dbReference type="EMBL" id="QXGA01002018">
    <property type="protein sequence ID" value="KAE9105470.1"/>
    <property type="molecule type" value="Genomic_DNA"/>
</dbReference>
<dbReference type="Proteomes" id="UP000440367">
    <property type="component" value="Unassembled WGS sequence"/>
</dbReference>
<dbReference type="Proteomes" id="UP000476176">
    <property type="component" value="Unassembled WGS sequence"/>
</dbReference>
<evidence type="ECO:0000313" key="17">
    <source>
        <dbReference type="Proteomes" id="UP000486351"/>
    </source>
</evidence>
<dbReference type="Proteomes" id="UP000433483">
    <property type="component" value="Unassembled WGS sequence"/>
</dbReference>
<evidence type="ECO:0000313" key="12">
    <source>
        <dbReference type="Proteomes" id="UP000440367"/>
    </source>
</evidence>
<evidence type="ECO:0000313" key="2">
    <source>
        <dbReference type="EMBL" id="KAE8984052.1"/>
    </source>
</evidence>